<proteinExistence type="predicted"/>
<gene>
    <name evidence="2" type="ORF">A1Q2_00375</name>
</gene>
<keyword evidence="3" id="KW-1185">Reference proteome</keyword>
<reference evidence="2 3" key="1">
    <citation type="journal article" date="2012" name="Eukaryot. Cell">
        <title>Genome sequence of the Trichosporon asahii environmental strain CBS 8904.</title>
        <authorList>
            <person name="Yang R.Y."/>
            <person name="Li H.T."/>
            <person name="Zhu H."/>
            <person name="Zhou G.P."/>
            <person name="Wang M."/>
            <person name="Wang L."/>
        </authorList>
    </citation>
    <scope>NUCLEOTIDE SEQUENCE [LARGE SCALE GENOMIC DNA]</scope>
    <source>
        <strain evidence="2 3">CBS 8904</strain>
    </source>
</reference>
<evidence type="ECO:0000256" key="1">
    <source>
        <dbReference type="SAM" id="MobiDB-lite"/>
    </source>
</evidence>
<comment type="caution">
    <text evidence="2">The sequence shown here is derived from an EMBL/GenBank/DDBJ whole genome shotgun (WGS) entry which is preliminary data.</text>
</comment>
<evidence type="ECO:0000313" key="3">
    <source>
        <dbReference type="Proteomes" id="UP000006757"/>
    </source>
</evidence>
<accession>K1W0H4</accession>
<dbReference type="HOGENOM" id="CLU_562823_0_0_1"/>
<evidence type="ECO:0000313" key="2">
    <source>
        <dbReference type="EMBL" id="EKD05312.1"/>
    </source>
</evidence>
<dbReference type="Proteomes" id="UP000006757">
    <property type="component" value="Unassembled WGS sequence"/>
</dbReference>
<dbReference type="InParanoid" id="K1W0H4"/>
<dbReference type="EMBL" id="AMBO01000138">
    <property type="protein sequence ID" value="EKD05312.1"/>
    <property type="molecule type" value="Genomic_DNA"/>
</dbReference>
<dbReference type="AlphaFoldDB" id="K1W0H4"/>
<feature type="region of interest" description="Disordered" evidence="1">
    <location>
        <begin position="191"/>
        <end position="211"/>
    </location>
</feature>
<sequence length="485" mass="54290">MTSYQTNELFRTLTNALAEVAAIPDLHAEKKWILTIAAFAAKLIQDRDNFGEPRKTEPTSPRLLEPVKASPAELEGHFQQYNYHGNKVGWNNRVDDEARDIRRRFRGRAPQRLQEDTLITLPGKNYDYFQWPYQLPITWAGVRKGDQLLKLDQWRTNLAKHLPSAHRLDSVSPCRLEEFDASRFGTETFQTFEPQTPCPNMPPHDKGSKSSWTIPSRPLLSHIWAGSIFPAHCYHMRSADVSALRLLLEILGGVLRQLALNSPQFKIPTPAVAEESDMAALVVSCAYVVSEWKDQALSAPPSGASYLSSGLITSALRRWYQCWTSSPSSSDGLSSPAELPLCHVFDHLEEGICHHRARLEKQKQEEREAAARALHWNLANNAVVASRNVSRSATQETPPHEAKAAAYLALFGNDIFGVDSSSLPKIAQIISTALIAKLPSEDKELAIVGALEMIHRTGMYAERVRAMPAITAAIRPWDWRSAYLV</sequence>
<organism evidence="2 3">
    <name type="scientific">Trichosporon asahii var. asahii (strain CBS 8904)</name>
    <name type="common">Yeast</name>
    <dbReference type="NCBI Taxonomy" id="1220162"/>
    <lineage>
        <taxon>Eukaryota</taxon>
        <taxon>Fungi</taxon>
        <taxon>Dikarya</taxon>
        <taxon>Basidiomycota</taxon>
        <taxon>Agaricomycotina</taxon>
        <taxon>Tremellomycetes</taxon>
        <taxon>Trichosporonales</taxon>
        <taxon>Trichosporonaceae</taxon>
        <taxon>Trichosporon</taxon>
    </lineage>
</organism>
<name>K1W0H4_TRIAC</name>
<protein>
    <submittedName>
        <fullName evidence="2">Uncharacterized protein</fullName>
    </submittedName>
</protein>